<proteinExistence type="predicted"/>
<keyword evidence="2" id="KW-0732">Signal</keyword>
<evidence type="ECO:0000256" key="2">
    <source>
        <dbReference type="ARBA" id="ARBA00022729"/>
    </source>
</evidence>
<name>A0AB38FS52_9ENTR</name>
<dbReference type="Pfam" id="PF06788">
    <property type="entry name" value="UPF0257"/>
    <property type="match status" value="1"/>
</dbReference>
<keyword evidence="1" id="KW-1003">Cell membrane</keyword>
<keyword evidence="5 6" id="KW-0449">Lipoprotein</keyword>
<dbReference type="GO" id="GO:0005886">
    <property type="term" value="C:plasma membrane"/>
    <property type="evidence" value="ECO:0007669"/>
    <property type="project" value="InterPro"/>
</dbReference>
<accession>A0AB38FS52</accession>
<keyword evidence="4" id="KW-0564">Palmitate</keyword>
<protein>
    <submittedName>
        <fullName evidence="6">Lipoprotein</fullName>
    </submittedName>
</protein>
<dbReference type="EMBL" id="UAVL01000001">
    <property type="protein sequence ID" value="SQA61132.1"/>
    <property type="molecule type" value="Genomic_DNA"/>
</dbReference>
<dbReference type="RefSeq" id="WP_038257453.1">
    <property type="nucleotide sequence ID" value="NZ_JBPDWG010000003.1"/>
</dbReference>
<dbReference type="Proteomes" id="UP000251313">
    <property type="component" value="Unassembled WGS sequence"/>
</dbReference>
<evidence type="ECO:0000256" key="3">
    <source>
        <dbReference type="ARBA" id="ARBA00023136"/>
    </source>
</evidence>
<gene>
    <name evidence="6" type="ORF">NCTC11967_01079</name>
</gene>
<sequence>MKAGICFALAIVIAGPVYAMEPIQFKPAILNAALLFSHDPSVGPVKQSLQWIRNSEGELVATTDVRYDREGCFNRVNMVDKLNGVEFHLENKNGVLSSRNGQHISGKVNQACQITELHNDSGSYTLSYNARGLLESMTNTKTGEVSQRFEYRFGQFPVRIREYDKQTDKVIAYPAGNPQFLDFESAIGTDKVNIWLKQSCAYRKDGNAGLCSLVTAYDENYREGATVMFSNHQTLYYQD</sequence>
<keyword evidence="3" id="KW-0472">Membrane</keyword>
<reference evidence="6 7" key="1">
    <citation type="submission" date="2018-06" db="EMBL/GenBank/DDBJ databases">
        <authorList>
            <consortium name="Pathogen Informatics"/>
            <person name="Doyle S."/>
        </authorList>
    </citation>
    <scope>NUCLEOTIDE SEQUENCE [LARGE SCALE GENOMIC DNA]</scope>
    <source>
        <strain evidence="6 7">NCTC11967</strain>
    </source>
</reference>
<dbReference type="NCBIfam" id="TIGR01643">
    <property type="entry name" value="YD_repeat_2x"/>
    <property type="match status" value="1"/>
</dbReference>
<evidence type="ECO:0000256" key="1">
    <source>
        <dbReference type="ARBA" id="ARBA00022475"/>
    </source>
</evidence>
<evidence type="ECO:0000313" key="7">
    <source>
        <dbReference type="Proteomes" id="UP000251313"/>
    </source>
</evidence>
<evidence type="ECO:0000313" key="6">
    <source>
        <dbReference type="EMBL" id="SQA61132.1"/>
    </source>
</evidence>
<dbReference type="AlphaFoldDB" id="A0AB38FS52"/>
<organism evidence="6 7">
    <name type="scientific">Yokenella regensburgei</name>
    <dbReference type="NCBI Taxonomy" id="158877"/>
    <lineage>
        <taxon>Bacteria</taxon>
        <taxon>Pseudomonadati</taxon>
        <taxon>Pseudomonadota</taxon>
        <taxon>Gammaproteobacteria</taxon>
        <taxon>Enterobacterales</taxon>
        <taxon>Enterobacteriaceae</taxon>
        <taxon>Yokenella</taxon>
    </lineage>
</organism>
<dbReference type="InterPro" id="IPR010646">
    <property type="entry name" value="UPF0257"/>
</dbReference>
<evidence type="ECO:0000256" key="4">
    <source>
        <dbReference type="ARBA" id="ARBA00023139"/>
    </source>
</evidence>
<evidence type="ECO:0000256" key="5">
    <source>
        <dbReference type="ARBA" id="ARBA00023288"/>
    </source>
</evidence>
<comment type="caution">
    <text evidence="6">The sequence shown here is derived from an EMBL/GenBank/DDBJ whole genome shotgun (WGS) entry which is preliminary data.</text>
</comment>
<dbReference type="InterPro" id="IPR006530">
    <property type="entry name" value="YD"/>
</dbReference>